<dbReference type="EMBL" id="GEBQ01015921">
    <property type="protein sequence ID" value="JAT24056.1"/>
    <property type="molecule type" value="Transcribed_RNA"/>
</dbReference>
<dbReference type="SUPFAM" id="SSF53098">
    <property type="entry name" value="Ribonuclease H-like"/>
    <property type="match status" value="1"/>
</dbReference>
<gene>
    <name evidence="3" type="ORF">g.14110</name>
</gene>
<proteinExistence type="predicted"/>
<name>A0A1B6LK72_9HEMI</name>
<reference evidence="3" key="1">
    <citation type="submission" date="2015-11" db="EMBL/GenBank/DDBJ databases">
        <title>De novo transcriptome assembly of four potential Pierce s Disease insect vectors from Arizona vineyards.</title>
        <authorList>
            <person name="Tassone E.E."/>
        </authorList>
    </citation>
    <scope>NUCLEOTIDE SEQUENCE</scope>
</reference>
<dbReference type="GO" id="GO:0046983">
    <property type="term" value="F:protein dimerization activity"/>
    <property type="evidence" value="ECO:0007669"/>
    <property type="project" value="InterPro"/>
</dbReference>
<dbReference type="InterPro" id="IPR008906">
    <property type="entry name" value="HATC_C_dom"/>
</dbReference>
<dbReference type="Pfam" id="PF05699">
    <property type="entry name" value="Dimer_Tnp_hAT"/>
    <property type="match status" value="1"/>
</dbReference>
<feature type="domain" description="HAT C-terminal dimerisation" evidence="2">
    <location>
        <begin position="82"/>
        <end position="147"/>
    </location>
</feature>
<evidence type="ECO:0000259" key="2">
    <source>
        <dbReference type="Pfam" id="PF05699"/>
    </source>
</evidence>
<evidence type="ECO:0000313" key="3">
    <source>
        <dbReference type="EMBL" id="JAT24056.1"/>
    </source>
</evidence>
<evidence type="ECO:0000256" key="1">
    <source>
        <dbReference type="SAM" id="MobiDB-lite"/>
    </source>
</evidence>
<feature type="non-terminal residue" evidence="3">
    <location>
        <position position="1"/>
    </location>
</feature>
<protein>
    <recommendedName>
        <fullName evidence="2">HAT C-terminal dimerisation domain-containing protein</fullName>
    </recommendedName>
</protein>
<feature type="compositionally biased region" description="Acidic residues" evidence="1">
    <location>
        <begin position="175"/>
        <end position="184"/>
    </location>
</feature>
<feature type="compositionally biased region" description="Low complexity" evidence="1">
    <location>
        <begin position="159"/>
        <end position="172"/>
    </location>
</feature>
<feature type="region of interest" description="Disordered" evidence="1">
    <location>
        <begin position="154"/>
        <end position="212"/>
    </location>
</feature>
<dbReference type="AlphaFoldDB" id="A0A1B6LK72"/>
<dbReference type="InterPro" id="IPR012337">
    <property type="entry name" value="RNaseH-like_sf"/>
</dbReference>
<sequence length="212" mass="23847">DKRLKREISNIHLAADLLDPSSQGCHLKADELLDAISFIRDVGNSMGLNTNEVQRDIADFRDKECLWRRSFIWEGVSSKSEPEISPLLWWCQLRGTCVLAEVAIRILGAPITSAATERTFSTFSWIHSKKRNRLTTERAAKITYISHNWRLLDKEKGSTPKPKTANPANKPAAFEEQEEIDDPVSAESLIDSDVNSENEEESAMQLSSSDSD</sequence>
<organism evidence="3">
    <name type="scientific">Graphocephala atropunctata</name>
    <dbReference type="NCBI Taxonomy" id="36148"/>
    <lineage>
        <taxon>Eukaryota</taxon>
        <taxon>Metazoa</taxon>
        <taxon>Ecdysozoa</taxon>
        <taxon>Arthropoda</taxon>
        <taxon>Hexapoda</taxon>
        <taxon>Insecta</taxon>
        <taxon>Pterygota</taxon>
        <taxon>Neoptera</taxon>
        <taxon>Paraneoptera</taxon>
        <taxon>Hemiptera</taxon>
        <taxon>Auchenorrhyncha</taxon>
        <taxon>Membracoidea</taxon>
        <taxon>Cicadellidae</taxon>
        <taxon>Cicadellinae</taxon>
        <taxon>Cicadellini</taxon>
        <taxon>Graphocephala</taxon>
    </lineage>
</organism>
<accession>A0A1B6LK72</accession>